<evidence type="ECO:0000259" key="1">
    <source>
        <dbReference type="Pfam" id="PF11823"/>
    </source>
</evidence>
<comment type="caution">
    <text evidence="2">The sequence shown here is derived from an EMBL/GenBank/DDBJ whole genome shotgun (WGS) entry which is preliminary data.</text>
</comment>
<evidence type="ECO:0000313" key="2">
    <source>
        <dbReference type="EMBL" id="HIQ79635.1"/>
    </source>
</evidence>
<name>A0A9D0ZFL2_9FIRM</name>
<protein>
    <submittedName>
        <fullName evidence="2">DUF3343 domain-containing protein</fullName>
    </submittedName>
</protein>
<feature type="domain" description="Putative Se/S carrier protein-like" evidence="1">
    <location>
        <begin position="3"/>
        <end position="66"/>
    </location>
</feature>
<gene>
    <name evidence="2" type="ORF">IAB77_10315</name>
</gene>
<proteinExistence type="predicted"/>
<dbReference type="AlphaFoldDB" id="A0A9D0ZFL2"/>
<dbReference type="Proteomes" id="UP000824262">
    <property type="component" value="Unassembled WGS sequence"/>
</dbReference>
<dbReference type="InterPro" id="IPR021778">
    <property type="entry name" value="Se/S_carrier-like"/>
</dbReference>
<reference evidence="2" key="2">
    <citation type="journal article" date="2021" name="PeerJ">
        <title>Extensive microbial diversity within the chicken gut microbiome revealed by metagenomics and culture.</title>
        <authorList>
            <person name="Gilroy R."/>
            <person name="Ravi A."/>
            <person name="Getino M."/>
            <person name="Pursley I."/>
            <person name="Horton D.L."/>
            <person name="Alikhan N.F."/>
            <person name="Baker D."/>
            <person name="Gharbi K."/>
            <person name="Hall N."/>
            <person name="Watson M."/>
            <person name="Adriaenssens E.M."/>
            <person name="Foster-Nyarko E."/>
            <person name="Jarju S."/>
            <person name="Secka A."/>
            <person name="Antonio M."/>
            <person name="Oren A."/>
            <person name="Chaudhuri R.R."/>
            <person name="La Ragione R."/>
            <person name="Hildebrand F."/>
            <person name="Pallen M.J."/>
        </authorList>
    </citation>
    <scope>NUCLEOTIDE SEQUENCE</scope>
    <source>
        <strain evidence="2">ChiBcolR7-354</strain>
    </source>
</reference>
<sequence length="82" mass="8882">MNIIMCRSLTYAQRASSALERAGITATISRAPQELTNRGCGYCVKVSPRRFREALDILARAGIPHGRLFRAEPGGGYTEVAG</sequence>
<evidence type="ECO:0000313" key="3">
    <source>
        <dbReference type="Proteomes" id="UP000824262"/>
    </source>
</evidence>
<organism evidence="2 3">
    <name type="scientific">Candidatus Scatomorpha intestinavium</name>
    <dbReference type="NCBI Taxonomy" id="2840922"/>
    <lineage>
        <taxon>Bacteria</taxon>
        <taxon>Bacillati</taxon>
        <taxon>Bacillota</taxon>
        <taxon>Clostridia</taxon>
        <taxon>Eubacteriales</taxon>
        <taxon>Candidatus Scatomorpha</taxon>
    </lineage>
</organism>
<dbReference type="EMBL" id="DVGA01000116">
    <property type="protein sequence ID" value="HIQ79635.1"/>
    <property type="molecule type" value="Genomic_DNA"/>
</dbReference>
<reference evidence="2" key="1">
    <citation type="submission" date="2020-10" db="EMBL/GenBank/DDBJ databases">
        <authorList>
            <person name="Gilroy R."/>
        </authorList>
    </citation>
    <scope>NUCLEOTIDE SEQUENCE</scope>
    <source>
        <strain evidence="2">ChiBcolR7-354</strain>
    </source>
</reference>
<dbReference type="Pfam" id="PF11823">
    <property type="entry name" value="Se_S_carrier"/>
    <property type="match status" value="1"/>
</dbReference>
<accession>A0A9D0ZFL2</accession>